<sequence length="162" mass="17582">MQQTVAAHPFQASSITCPDPEIPQQNVSNPIYEEYVDLDELGIVKNHDKINLILQGPVEEVHSPSPSAALPVEPLSAIRSIISGVKTRTTAKELTEKLRTSGINILCARIMGETNTAIITFEGIKNQNRATALRAGAPGRAIEDYERNAHSVNYGSKHPATD</sequence>
<gene>
    <name evidence="1" type="ORF">HPB47_004593</name>
</gene>
<dbReference type="Proteomes" id="UP000805193">
    <property type="component" value="Unassembled WGS sequence"/>
</dbReference>
<accession>A0AC60PFJ4</accession>
<proteinExistence type="predicted"/>
<evidence type="ECO:0000313" key="2">
    <source>
        <dbReference type="Proteomes" id="UP000805193"/>
    </source>
</evidence>
<protein>
    <submittedName>
        <fullName evidence="1">Uncharacterized protein</fullName>
    </submittedName>
</protein>
<name>A0AC60PFJ4_IXOPE</name>
<dbReference type="EMBL" id="JABSTQ010010701">
    <property type="protein sequence ID" value="KAG0418781.1"/>
    <property type="molecule type" value="Genomic_DNA"/>
</dbReference>
<reference evidence="1 2" key="1">
    <citation type="journal article" date="2020" name="Cell">
        <title>Large-Scale Comparative Analyses of Tick Genomes Elucidate Their Genetic Diversity and Vector Capacities.</title>
        <authorList>
            <consortium name="Tick Genome and Microbiome Consortium (TIGMIC)"/>
            <person name="Jia N."/>
            <person name="Wang J."/>
            <person name="Shi W."/>
            <person name="Du L."/>
            <person name="Sun Y."/>
            <person name="Zhan W."/>
            <person name="Jiang J.F."/>
            <person name="Wang Q."/>
            <person name="Zhang B."/>
            <person name="Ji P."/>
            <person name="Bell-Sakyi L."/>
            <person name="Cui X.M."/>
            <person name="Yuan T.T."/>
            <person name="Jiang B.G."/>
            <person name="Yang W.F."/>
            <person name="Lam T.T."/>
            <person name="Chang Q.C."/>
            <person name="Ding S.J."/>
            <person name="Wang X.J."/>
            <person name="Zhu J.G."/>
            <person name="Ruan X.D."/>
            <person name="Zhao L."/>
            <person name="Wei J.T."/>
            <person name="Ye R.Z."/>
            <person name="Que T.C."/>
            <person name="Du C.H."/>
            <person name="Zhou Y.H."/>
            <person name="Cheng J.X."/>
            <person name="Dai P.F."/>
            <person name="Guo W.B."/>
            <person name="Han X.H."/>
            <person name="Huang E.J."/>
            <person name="Li L.F."/>
            <person name="Wei W."/>
            <person name="Gao Y.C."/>
            <person name="Liu J.Z."/>
            <person name="Shao H.Z."/>
            <person name="Wang X."/>
            <person name="Wang C.C."/>
            <person name="Yang T.C."/>
            <person name="Huo Q.B."/>
            <person name="Li W."/>
            <person name="Chen H.Y."/>
            <person name="Chen S.E."/>
            <person name="Zhou L.G."/>
            <person name="Ni X.B."/>
            <person name="Tian J.H."/>
            <person name="Sheng Y."/>
            <person name="Liu T."/>
            <person name="Pan Y.S."/>
            <person name="Xia L.Y."/>
            <person name="Li J."/>
            <person name="Zhao F."/>
            <person name="Cao W.C."/>
        </authorList>
    </citation>
    <scope>NUCLEOTIDE SEQUENCE [LARGE SCALE GENOMIC DNA]</scope>
    <source>
        <strain evidence="1">Iper-2018</strain>
    </source>
</reference>
<evidence type="ECO:0000313" key="1">
    <source>
        <dbReference type="EMBL" id="KAG0418781.1"/>
    </source>
</evidence>
<comment type="caution">
    <text evidence="1">The sequence shown here is derived from an EMBL/GenBank/DDBJ whole genome shotgun (WGS) entry which is preliminary data.</text>
</comment>
<keyword evidence="2" id="KW-1185">Reference proteome</keyword>
<organism evidence="1 2">
    <name type="scientific">Ixodes persulcatus</name>
    <name type="common">Taiga tick</name>
    <dbReference type="NCBI Taxonomy" id="34615"/>
    <lineage>
        <taxon>Eukaryota</taxon>
        <taxon>Metazoa</taxon>
        <taxon>Ecdysozoa</taxon>
        <taxon>Arthropoda</taxon>
        <taxon>Chelicerata</taxon>
        <taxon>Arachnida</taxon>
        <taxon>Acari</taxon>
        <taxon>Parasitiformes</taxon>
        <taxon>Ixodida</taxon>
        <taxon>Ixodoidea</taxon>
        <taxon>Ixodidae</taxon>
        <taxon>Ixodinae</taxon>
        <taxon>Ixodes</taxon>
    </lineage>
</organism>